<dbReference type="InterPro" id="IPR036758">
    <property type="entry name" value="At5g01610-like"/>
</dbReference>
<dbReference type="Pfam" id="PF04398">
    <property type="entry name" value="DUF538"/>
    <property type="match status" value="1"/>
</dbReference>
<dbReference type="Gene3D" id="2.30.240.10">
    <property type="entry name" value="At5g01610-like"/>
    <property type="match status" value="1"/>
</dbReference>
<dbReference type="SUPFAM" id="SSF141562">
    <property type="entry name" value="At5g01610-like"/>
    <property type="match status" value="1"/>
</dbReference>
<reference evidence="1" key="1">
    <citation type="submission" date="2015-02" db="EMBL/GenBank/DDBJ databases">
        <title>A transcriptome of Wollemia nobilis - a relic of Gondwana.</title>
        <authorList>
            <person name="Chia J.Y."/>
            <person name="Leong Y.S."/>
            <person name="Abdul Karim S."/>
            <person name="Wan Azmi N."/>
            <person name="Hercus R."/>
            <person name="Croft L."/>
        </authorList>
    </citation>
    <scope>NUCLEOTIDE SEQUENCE</scope>
    <source>
        <strain evidence="1">MaeBrown</strain>
        <tissue evidence="1">Leaf</tissue>
    </source>
</reference>
<sequence length="148" mass="16752">MALQVSEDQRAGAEVYHGSEMCKQKSRELLGAVELPKGLLPMDDLEECGYVKETGFVWLKQKKRIEHRFKKIGKLVAYAPEITAYVEERKMKKLTGVKSKEILLWVTITEISIDDPASGKIYFKSSTGIGKTLPANAFELEEEVEEEK</sequence>
<dbReference type="PANTHER" id="PTHR31676:SF10">
    <property type="entry name" value="EXPRESSED PROTEIN"/>
    <property type="match status" value="1"/>
</dbReference>
<dbReference type="AlphaFoldDB" id="A0A0C9S128"/>
<accession>A0A0C9S128</accession>
<protein>
    <submittedName>
        <fullName evidence="1">TSA: Wollemia nobilis Ref_Wollemi_Transcript_28243_727 transcribed RNA sequence</fullName>
    </submittedName>
</protein>
<organism evidence="1">
    <name type="scientific">Wollemia nobilis</name>
    <dbReference type="NCBI Taxonomy" id="56998"/>
    <lineage>
        <taxon>Eukaryota</taxon>
        <taxon>Viridiplantae</taxon>
        <taxon>Streptophyta</taxon>
        <taxon>Embryophyta</taxon>
        <taxon>Tracheophyta</taxon>
        <taxon>Spermatophyta</taxon>
        <taxon>Pinopsida</taxon>
        <taxon>Pinidae</taxon>
        <taxon>Conifers II</taxon>
        <taxon>Araucariales</taxon>
        <taxon>Araucariaceae</taxon>
        <taxon>Wollemia</taxon>
    </lineage>
</organism>
<dbReference type="InterPro" id="IPR007493">
    <property type="entry name" value="DUF538"/>
</dbReference>
<evidence type="ECO:0000313" key="1">
    <source>
        <dbReference type="EMBL" id="JAG85467.1"/>
    </source>
</evidence>
<dbReference type="PANTHER" id="PTHR31676">
    <property type="entry name" value="T31J12.3 PROTEIN-RELATED"/>
    <property type="match status" value="1"/>
</dbReference>
<proteinExistence type="predicted"/>
<dbReference type="EMBL" id="GCHU01028024">
    <property type="protein sequence ID" value="JAG85467.1"/>
    <property type="molecule type" value="Transcribed_RNA"/>
</dbReference>
<name>A0A0C9S128_9CONI</name>